<dbReference type="EMBL" id="JADIMF010000084">
    <property type="protein sequence ID" value="MBO8469215.1"/>
    <property type="molecule type" value="Genomic_DNA"/>
</dbReference>
<feature type="site" description="Interaction with DNA" evidence="8">
    <location>
        <position position="316"/>
    </location>
</feature>
<dbReference type="PROSITE" id="PS50880">
    <property type="entry name" value="TOPRIM"/>
    <property type="match status" value="1"/>
</dbReference>
<dbReference type="HAMAP" id="MF_00952">
    <property type="entry name" value="Topoisom_1_prok"/>
    <property type="match status" value="1"/>
</dbReference>
<dbReference type="EC" id="5.6.2.1" evidence="8"/>
<dbReference type="InterPro" id="IPR023405">
    <property type="entry name" value="Topo_IA_core_domain"/>
</dbReference>
<dbReference type="AlphaFoldDB" id="A0A9D9IBC1"/>
<dbReference type="InterPro" id="IPR034149">
    <property type="entry name" value="TOPRIM_TopoI"/>
</dbReference>
<proteinExistence type="inferred from homology"/>
<reference evidence="12" key="1">
    <citation type="submission" date="2020-10" db="EMBL/GenBank/DDBJ databases">
        <authorList>
            <person name="Gilroy R."/>
        </authorList>
    </citation>
    <scope>NUCLEOTIDE SEQUENCE</scope>
    <source>
        <strain evidence="12">14700</strain>
    </source>
</reference>
<dbReference type="InterPro" id="IPR028612">
    <property type="entry name" value="Topoisom_1_IA"/>
</dbReference>
<comment type="caution">
    <text evidence="8">Lacks conserved residue(s) required for the propagation of feature annotation.</text>
</comment>
<evidence type="ECO:0000256" key="7">
    <source>
        <dbReference type="ARBA" id="ARBA00023235"/>
    </source>
</evidence>
<comment type="similarity">
    <text evidence="2 8">Belongs to the type IA topoisomerase family.</text>
</comment>
<comment type="caution">
    <text evidence="12">The sequence shown here is derived from an EMBL/GenBank/DDBJ whole genome shotgun (WGS) entry which is preliminary data.</text>
</comment>
<dbReference type="PROSITE" id="PS52039">
    <property type="entry name" value="TOPO_IA_2"/>
    <property type="match status" value="1"/>
</dbReference>
<feature type="domain" description="Toprim" evidence="10">
    <location>
        <begin position="8"/>
        <end position="122"/>
    </location>
</feature>
<feature type="site" description="Interaction with DNA" evidence="8">
    <location>
        <position position="38"/>
    </location>
</feature>
<comment type="catalytic activity">
    <reaction evidence="1 8">
        <text>ATP-independent breakage of single-stranded DNA, followed by passage and rejoining.</text>
        <dbReference type="EC" id="5.6.2.1"/>
    </reaction>
</comment>
<feature type="site" description="Interaction with DNA" evidence="8">
    <location>
        <position position="147"/>
    </location>
</feature>
<feature type="region of interest" description="Interaction with DNA" evidence="8">
    <location>
        <begin position="171"/>
        <end position="176"/>
    </location>
</feature>
<dbReference type="GO" id="GO:0003917">
    <property type="term" value="F:DNA topoisomerase type I (single strand cut, ATP-independent) activity"/>
    <property type="evidence" value="ECO:0007669"/>
    <property type="project" value="UniProtKB-UniRule"/>
</dbReference>
<feature type="active site" description="O-(5'-phospho-DNA)-tyrosine intermediate" evidence="8">
    <location>
        <position position="314"/>
    </location>
</feature>
<organism evidence="12 13">
    <name type="scientific">Candidatus Ornithospirochaeta stercoravium</name>
    <dbReference type="NCBI Taxonomy" id="2840897"/>
    <lineage>
        <taxon>Bacteria</taxon>
        <taxon>Pseudomonadati</taxon>
        <taxon>Spirochaetota</taxon>
        <taxon>Spirochaetia</taxon>
        <taxon>Spirochaetales</taxon>
        <taxon>Spirochaetaceae</taxon>
        <taxon>Spirochaetaceae incertae sedis</taxon>
        <taxon>Candidatus Ornithospirochaeta</taxon>
    </lineage>
</organism>
<evidence type="ECO:0000256" key="6">
    <source>
        <dbReference type="ARBA" id="ARBA00023125"/>
    </source>
</evidence>
<comment type="function">
    <text evidence="8">Releases the supercoiling and torsional tension of DNA, which is introduced during the DNA replication and transcription, by transiently cleaving and rejoining one strand of the DNA duplex. Introduces a single-strand break via transesterification at a target site in duplex DNA. The scissile phosphodiester is attacked by the catalytic tyrosine of the enzyme, resulting in the formation of a DNA-(5'-phosphotyrosyl)-enzyme intermediate and the expulsion of a 3'-OH DNA strand. The free DNA strand then undergoes passage around the unbroken strand, thus removing DNA supercoils. Finally, in the religation step, the DNA 3'-OH attacks the covalent intermediate to expel the active-site tyrosine and restore the DNA phosphodiester backbone.</text>
</comment>
<dbReference type="Gene3D" id="3.40.50.140">
    <property type="match status" value="1"/>
</dbReference>
<comment type="subunit">
    <text evidence="8">Monomer.</text>
</comment>
<dbReference type="PANTHER" id="PTHR42785:SF1">
    <property type="entry name" value="DNA TOPOISOMERASE"/>
    <property type="match status" value="1"/>
</dbReference>
<dbReference type="SMART" id="SM00437">
    <property type="entry name" value="TOP1Ac"/>
    <property type="match status" value="1"/>
</dbReference>
<dbReference type="PRINTS" id="PR00417">
    <property type="entry name" value="PRTPISMRASEI"/>
</dbReference>
<dbReference type="InterPro" id="IPR003601">
    <property type="entry name" value="Topo_IA_2"/>
</dbReference>
<dbReference type="SMART" id="SM00436">
    <property type="entry name" value="TOP1Bc"/>
    <property type="match status" value="1"/>
</dbReference>
<feature type="compositionally biased region" description="Basic and acidic residues" evidence="9">
    <location>
        <begin position="818"/>
        <end position="830"/>
    </location>
</feature>
<feature type="site" description="Interaction with DNA" evidence="8">
    <location>
        <position position="148"/>
    </location>
</feature>
<dbReference type="InterPro" id="IPR013497">
    <property type="entry name" value="Topo_IA_cen"/>
</dbReference>
<reference evidence="12" key="2">
    <citation type="journal article" date="2021" name="PeerJ">
        <title>Extensive microbial diversity within the chicken gut microbiome revealed by metagenomics and culture.</title>
        <authorList>
            <person name="Gilroy R."/>
            <person name="Ravi A."/>
            <person name="Getino M."/>
            <person name="Pursley I."/>
            <person name="Horton D.L."/>
            <person name="Alikhan N.F."/>
            <person name="Baker D."/>
            <person name="Gharbi K."/>
            <person name="Hall N."/>
            <person name="Watson M."/>
            <person name="Adriaenssens E.M."/>
            <person name="Foster-Nyarko E."/>
            <person name="Jarju S."/>
            <person name="Secka A."/>
            <person name="Antonio M."/>
            <person name="Oren A."/>
            <person name="Chaudhuri R.R."/>
            <person name="La Ragione R."/>
            <person name="Hildebrand F."/>
            <person name="Pallen M.J."/>
        </authorList>
    </citation>
    <scope>NUCLEOTIDE SEQUENCE</scope>
    <source>
        <strain evidence="12">14700</strain>
    </source>
</reference>
<dbReference type="InterPro" id="IPR023406">
    <property type="entry name" value="Topo_IA_AS"/>
</dbReference>
<gene>
    <name evidence="8 12" type="primary">topA</name>
    <name evidence="12" type="ORF">IAA72_05475</name>
</gene>
<dbReference type="InterPro" id="IPR013825">
    <property type="entry name" value="Topo_IA_cen_sub2"/>
</dbReference>
<keyword evidence="7 8" id="KW-0413">Isomerase</keyword>
<dbReference type="InterPro" id="IPR000380">
    <property type="entry name" value="Topo_IA"/>
</dbReference>
<dbReference type="PROSITE" id="PS00396">
    <property type="entry name" value="TOPO_IA_1"/>
    <property type="match status" value="1"/>
</dbReference>
<dbReference type="Gene3D" id="2.70.20.10">
    <property type="entry name" value="Topoisomerase I, domain 3"/>
    <property type="match status" value="1"/>
</dbReference>
<dbReference type="CDD" id="cd00186">
    <property type="entry name" value="TOP1Ac"/>
    <property type="match status" value="1"/>
</dbReference>
<keyword evidence="6 8" id="KW-0238">DNA-binding</keyword>
<feature type="compositionally biased region" description="Basic residues" evidence="9">
    <location>
        <begin position="831"/>
        <end position="843"/>
    </location>
</feature>
<dbReference type="InterPro" id="IPR005733">
    <property type="entry name" value="TopoI_bac-type"/>
</dbReference>
<dbReference type="InterPro" id="IPR013824">
    <property type="entry name" value="Topo_IA_cen_sub1"/>
</dbReference>
<dbReference type="PANTHER" id="PTHR42785">
    <property type="entry name" value="DNA TOPOISOMERASE, TYPE IA, CORE"/>
    <property type="match status" value="1"/>
</dbReference>
<evidence type="ECO:0000256" key="4">
    <source>
        <dbReference type="ARBA" id="ARBA00022842"/>
    </source>
</evidence>
<evidence type="ECO:0000256" key="5">
    <source>
        <dbReference type="ARBA" id="ARBA00023029"/>
    </source>
</evidence>
<dbReference type="CDD" id="cd03363">
    <property type="entry name" value="TOPRIM_TopoIA_TopoI"/>
    <property type="match status" value="1"/>
</dbReference>
<dbReference type="GO" id="GO:0003677">
    <property type="term" value="F:DNA binding"/>
    <property type="evidence" value="ECO:0007669"/>
    <property type="project" value="UniProtKB-KW"/>
</dbReference>
<feature type="domain" description="Topo IA-type catalytic" evidence="11">
    <location>
        <begin position="137"/>
        <end position="575"/>
    </location>
</feature>
<feature type="site" description="Interaction with DNA" evidence="8">
    <location>
        <position position="151"/>
    </location>
</feature>
<feature type="site" description="Interaction with DNA" evidence="8">
    <location>
        <position position="156"/>
    </location>
</feature>
<feature type="region of interest" description="Disordered" evidence="9">
    <location>
        <begin position="814"/>
        <end position="843"/>
    </location>
</feature>
<dbReference type="Pfam" id="PF01751">
    <property type="entry name" value="Toprim"/>
    <property type="match status" value="1"/>
</dbReference>
<name>A0A9D9IBC1_9SPIO</name>
<dbReference type="GO" id="GO:0046872">
    <property type="term" value="F:metal ion binding"/>
    <property type="evidence" value="ECO:0007669"/>
    <property type="project" value="UniProtKB-KW"/>
</dbReference>
<dbReference type="InterPro" id="IPR003602">
    <property type="entry name" value="Topo_IA_DNA-bd_dom"/>
</dbReference>
<dbReference type="Gene3D" id="1.10.290.10">
    <property type="entry name" value="Topoisomerase I, domain 4"/>
    <property type="match status" value="1"/>
</dbReference>
<dbReference type="InterPro" id="IPR013826">
    <property type="entry name" value="Topo_IA_cen_sub3"/>
</dbReference>
<feature type="site" description="Interaction with DNA" evidence="8">
    <location>
        <position position="507"/>
    </location>
</feature>
<dbReference type="SMART" id="SM00493">
    <property type="entry name" value="TOPRIM"/>
    <property type="match status" value="1"/>
</dbReference>
<evidence type="ECO:0000256" key="2">
    <source>
        <dbReference type="ARBA" id="ARBA00009446"/>
    </source>
</evidence>
<keyword evidence="3" id="KW-0479">Metal-binding</keyword>
<evidence type="ECO:0000259" key="10">
    <source>
        <dbReference type="PROSITE" id="PS50880"/>
    </source>
</evidence>
<evidence type="ECO:0000259" key="11">
    <source>
        <dbReference type="PROSITE" id="PS52039"/>
    </source>
</evidence>
<evidence type="ECO:0000313" key="13">
    <source>
        <dbReference type="Proteomes" id="UP000810292"/>
    </source>
</evidence>
<dbReference type="Pfam" id="PF01131">
    <property type="entry name" value="Topoisom_bac"/>
    <property type="match status" value="1"/>
</dbReference>
<keyword evidence="4" id="KW-0460">Magnesium</keyword>
<accession>A0A9D9IBC1</accession>
<dbReference type="InterPro" id="IPR025589">
    <property type="entry name" value="Toprim_C_rpt"/>
</dbReference>
<sequence length="843" mass="94222">MIADPDKKTLIIVESPTKARTITRFLPDTCTVMASMGHVADLATAPKTGIYGVDVDNGYELEYVVDPSKASMIKEMKAKLKGSEQLVLATDEDREGESISWHLLNILKPKCPVYRMVFHEITKSAIINAFSNCRELDMNLVHAQEARRAVDRLQGYGISPLLSHKLGGKYSAGRVQSPGLKLVVEREKERRRYRSSEYTSLETKMEADGMKFSSTLVRIGEDKVASSSSYDRETGNLKSGYIALSSEKAEEIASEVKGKSAAVFSVTNREKIQSPSKPFTTSTLQQDASRKMKKSVKEIMAIAQHLYENGFITYMRTDSPTLSSECINAARVQVESLFGSDYLSPRPRNYKATDENAQEAHEAIRPAGDHFRRPEETGLSGDNLRLYTIIWRRTLATQMKDAEKSTTSVLFALDDYMFSSSGTTIKFPGFLKLYQVATDDDEKEEEEGILPSLEAGNSVDIVSAECKAHTTEPPARYNEASLVQKLESEGIGRPSTYAAIISTLLDRKYVTRVNQQLVPTFTGFFVDSFLESTFPVYVGYDFTSRMEKGLDKIAGGEETKTAFLDRFWKGSDDFHGLHADLVSVSNTVRTSEVKSLSIPGLSYVFKHDDSDVHYSIRISKFGPYLASDYFDKEAGKNKMVSLDQAKYFPGTFTDNDAASILFPDNSAVEIVDGIYQMEGRYGIYYKRQSDGKIVNGLRDKKKTLSPELIKLAFELPKSLGADEDEEEVILVFGPYGFYANYKGKNYPVANPESVSMEDIIKVSNGGKQDFPVIKDFGLYEDNPLQLLDGRYGPFIRWGKKNCALSKELKENPSAITEEDARKIASEAPEKKAKRRTARRTRKA</sequence>
<evidence type="ECO:0000256" key="9">
    <source>
        <dbReference type="SAM" id="MobiDB-lite"/>
    </source>
</evidence>
<evidence type="ECO:0000256" key="3">
    <source>
        <dbReference type="ARBA" id="ARBA00022723"/>
    </source>
</evidence>
<dbReference type="Proteomes" id="UP000810292">
    <property type="component" value="Unassembled WGS sequence"/>
</dbReference>
<evidence type="ECO:0000256" key="1">
    <source>
        <dbReference type="ARBA" id="ARBA00000213"/>
    </source>
</evidence>
<dbReference type="InterPro" id="IPR006171">
    <property type="entry name" value="TOPRIM_dom"/>
</dbReference>
<dbReference type="NCBIfam" id="TIGR01051">
    <property type="entry name" value="topA_bact"/>
    <property type="match status" value="1"/>
</dbReference>
<evidence type="ECO:0000256" key="8">
    <source>
        <dbReference type="HAMAP-Rule" id="MF_00952"/>
    </source>
</evidence>
<dbReference type="Pfam" id="PF13368">
    <property type="entry name" value="Toprim_C_rpt"/>
    <property type="match status" value="1"/>
</dbReference>
<evidence type="ECO:0000313" key="12">
    <source>
        <dbReference type="EMBL" id="MBO8469215.1"/>
    </source>
</evidence>
<protein>
    <recommendedName>
        <fullName evidence="8">DNA topoisomerase 1</fullName>
        <ecNumber evidence="8">5.6.2.1</ecNumber>
    </recommendedName>
    <alternativeName>
        <fullName evidence="8">DNA topoisomerase I</fullName>
    </alternativeName>
</protein>
<keyword evidence="5 8" id="KW-0799">Topoisomerase</keyword>
<dbReference type="Gene3D" id="1.10.460.10">
    <property type="entry name" value="Topoisomerase I, domain 2"/>
    <property type="match status" value="1"/>
</dbReference>
<dbReference type="SUPFAM" id="SSF56712">
    <property type="entry name" value="Prokaryotic type I DNA topoisomerase"/>
    <property type="match status" value="1"/>
</dbReference>
<dbReference type="GO" id="GO:0006265">
    <property type="term" value="P:DNA topological change"/>
    <property type="evidence" value="ECO:0007669"/>
    <property type="project" value="UniProtKB-UniRule"/>
</dbReference>